<dbReference type="GO" id="GO:0008270">
    <property type="term" value="F:zinc ion binding"/>
    <property type="evidence" value="ECO:0007669"/>
    <property type="project" value="UniProtKB-KW"/>
</dbReference>
<sequence>MSKCYFSYTEAKGRHFVASTKIEYGELLIFENPFAFVLLPEYYNSFCYNCCAPLKYYSIPCDNCCTILFCDKKCLQEAKNSYHRWECKQGTSIFKCIGIAHLALRLTLETSLGNRNNEQIYNLLTHIDDFKSLELYQYSLTATLLLIYLQKKTDFFEKHPNIMMSSVGNELLHHMTRLVCNGNAISTHMMSDYESGSFTSIIDESQPRIGTAIFPTSSLLNHSCDPNIFSSNILKYVVIKASRDINKGEEITNCYGPNFRRMRLVDRQVSLKEQYHFDCKCCICMDPQKDDMFFKIVEGLVCLSCHNEISATLSDLDVNDTVYCDLCLKQFRTLDFKRRLLKADKTYNKGMKQLEASNFLKAINVISESLRLYTLVLNQKNSNITKCEDSLAKCFALAGNFENCYMYLDRSFNAIEDRFGKNSLEVAYELDKMSDIMVNNLDMRKNRNLIHKALKYVRRSMEIFHANLSAWDIPYSESGIANIKYKENILLQFLEGRF</sequence>
<dbReference type="GO" id="GO:0008170">
    <property type="term" value="F:N-methyltransferase activity"/>
    <property type="evidence" value="ECO:0007669"/>
    <property type="project" value="UniProtKB-ARBA"/>
</dbReference>
<dbReference type="Gene3D" id="1.10.220.160">
    <property type="match status" value="1"/>
</dbReference>
<dbReference type="PROSITE" id="PS50280">
    <property type="entry name" value="SET"/>
    <property type="match status" value="1"/>
</dbReference>
<evidence type="ECO:0000256" key="5">
    <source>
        <dbReference type="ARBA" id="ARBA00022679"/>
    </source>
</evidence>
<comment type="subcellular location">
    <subcellularLocation>
        <location evidence="2">Cytoplasm</location>
    </subcellularLocation>
    <subcellularLocation>
        <location evidence="1">Nucleus</location>
    </subcellularLocation>
</comment>
<dbReference type="Pfam" id="PF00856">
    <property type="entry name" value="SET"/>
    <property type="match status" value="1"/>
</dbReference>
<dbReference type="InterPro" id="IPR044421">
    <property type="entry name" value="SMYD4_SET"/>
</dbReference>
<keyword evidence="10" id="KW-0539">Nucleus</keyword>
<dbReference type="GO" id="GO:0005634">
    <property type="term" value="C:nucleus"/>
    <property type="evidence" value="ECO:0007669"/>
    <property type="project" value="UniProtKB-SubCell"/>
</dbReference>
<proteinExistence type="predicted"/>
<keyword evidence="8" id="KW-0863">Zinc-finger</keyword>
<dbReference type="PANTHER" id="PTHR46165:SF2">
    <property type="entry name" value="SET AND MYND DOMAIN-CONTAINING PROTEIN 4"/>
    <property type="match status" value="1"/>
</dbReference>
<dbReference type="InterPro" id="IPR002893">
    <property type="entry name" value="Znf_MYND"/>
</dbReference>
<evidence type="ECO:0000256" key="12">
    <source>
        <dbReference type="ARBA" id="ARBA00093423"/>
    </source>
</evidence>
<evidence type="ECO:0000256" key="7">
    <source>
        <dbReference type="ARBA" id="ARBA00022723"/>
    </source>
</evidence>
<evidence type="ECO:0000256" key="4">
    <source>
        <dbReference type="ARBA" id="ARBA00022603"/>
    </source>
</evidence>
<evidence type="ECO:0000256" key="11">
    <source>
        <dbReference type="ARBA" id="ARBA00048985"/>
    </source>
</evidence>
<dbReference type="InterPro" id="IPR052097">
    <property type="entry name" value="SET-MYND_domain_protein"/>
</dbReference>
<dbReference type="GO" id="GO:0008276">
    <property type="term" value="F:protein methyltransferase activity"/>
    <property type="evidence" value="ECO:0007669"/>
    <property type="project" value="UniProtKB-ARBA"/>
</dbReference>
<evidence type="ECO:0000256" key="10">
    <source>
        <dbReference type="ARBA" id="ARBA00023242"/>
    </source>
</evidence>
<evidence type="ECO:0000259" key="15">
    <source>
        <dbReference type="PROSITE" id="PS50280"/>
    </source>
</evidence>
<dbReference type="GO" id="GO:0032259">
    <property type="term" value="P:methylation"/>
    <property type="evidence" value="ECO:0007669"/>
    <property type="project" value="UniProtKB-KW"/>
</dbReference>
<dbReference type="CDD" id="cd10536">
    <property type="entry name" value="SET_SMYD4"/>
    <property type="match status" value="1"/>
</dbReference>
<evidence type="ECO:0000256" key="9">
    <source>
        <dbReference type="ARBA" id="ARBA00022833"/>
    </source>
</evidence>
<evidence type="ECO:0000313" key="16">
    <source>
        <dbReference type="EMBL" id="MBY26330.1"/>
    </source>
</evidence>
<dbReference type="AlphaFoldDB" id="A0A2S2PA98"/>
<comment type="function">
    <text evidence="12">Protein-lysine N-methyltransferase. Monomethylates PRMT5, modulating its transcriptional activity. May also act as a histone methyltransferase. Plays a critical role in cardiac development. Acts as a key epigenetic regulator of gene expression during cardiac development via its dual activities as a methyltransferase and negative regulator of HDAC1.</text>
</comment>
<dbReference type="Gene3D" id="6.10.140.2220">
    <property type="match status" value="1"/>
</dbReference>
<dbReference type="InterPro" id="IPR001214">
    <property type="entry name" value="SET_dom"/>
</dbReference>
<keyword evidence="6" id="KW-0949">S-adenosyl-L-methionine</keyword>
<keyword evidence="7" id="KW-0479">Metal-binding</keyword>
<dbReference type="PROSITE" id="PS01360">
    <property type="entry name" value="ZF_MYND_1"/>
    <property type="match status" value="1"/>
</dbReference>
<accession>A0A2S2PA98</accession>
<name>A0A2S2PA98_SCHGA</name>
<protein>
    <recommendedName>
        <fullName evidence="13">Protein-lysine N-methyltransferase SMYD4</fullName>
    </recommendedName>
    <alternativeName>
        <fullName evidence="14">SET and MYND domain-containing protein 4</fullName>
    </alternativeName>
</protein>
<dbReference type="PANTHER" id="PTHR46165">
    <property type="entry name" value="SET AND MYND DOMAIN-CONTAINING PROTEIN 4"/>
    <property type="match status" value="1"/>
</dbReference>
<keyword evidence="3" id="KW-0963">Cytoplasm</keyword>
<evidence type="ECO:0000256" key="8">
    <source>
        <dbReference type="ARBA" id="ARBA00022771"/>
    </source>
</evidence>
<dbReference type="GO" id="GO:0042826">
    <property type="term" value="F:histone deacetylase binding"/>
    <property type="evidence" value="ECO:0007669"/>
    <property type="project" value="TreeGrafter"/>
</dbReference>
<dbReference type="InterPro" id="IPR046341">
    <property type="entry name" value="SET_dom_sf"/>
</dbReference>
<evidence type="ECO:0000256" key="2">
    <source>
        <dbReference type="ARBA" id="ARBA00004496"/>
    </source>
</evidence>
<evidence type="ECO:0000256" key="13">
    <source>
        <dbReference type="ARBA" id="ARBA00093635"/>
    </source>
</evidence>
<evidence type="ECO:0000256" key="1">
    <source>
        <dbReference type="ARBA" id="ARBA00004123"/>
    </source>
</evidence>
<gene>
    <name evidence="16" type="primary">SMYD4_2</name>
    <name evidence="16" type="ORF">g.99200</name>
</gene>
<dbReference type="GO" id="GO:0008757">
    <property type="term" value="F:S-adenosylmethionine-dependent methyltransferase activity"/>
    <property type="evidence" value="ECO:0007669"/>
    <property type="project" value="UniProtKB-ARBA"/>
</dbReference>
<comment type="catalytic activity">
    <reaction evidence="11">
        <text>L-lysyl-[protein] + S-adenosyl-L-methionine = N(6)-methyl-L-lysyl-[protein] + S-adenosyl-L-homocysteine + H(+)</text>
        <dbReference type="Rhea" id="RHEA:51736"/>
        <dbReference type="Rhea" id="RHEA-COMP:9752"/>
        <dbReference type="Rhea" id="RHEA-COMP:13053"/>
        <dbReference type="ChEBI" id="CHEBI:15378"/>
        <dbReference type="ChEBI" id="CHEBI:29969"/>
        <dbReference type="ChEBI" id="CHEBI:57856"/>
        <dbReference type="ChEBI" id="CHEBI:59789"/>
        <dbReference type="ChEBI" id="CHEBI:61929"/>
    </reaction>
</comment>
<dbReference type="EMBL" id="GGMR01013711">
    <property type="protein sequence ID" value="MBY26330.1"/>
    <property type="molecule type" value="Transcribed_RNA"/>
</dbReference>
<dbReference type="SMART" id="SM00317">
    <property type="entry name" value="SET"/>
    <property type="match status" value="1"/>
</dbReference>
<reference evidence="16" key="1">
    <citation type="submission" date="2018-04" db="EMBL/GenBank/DDBJ databases">
        <title>Transcriptome of Schizaphis graminum biotype I.</title>
        <authorList>
            <person name="Scully E.D."/>
            <person name="Geib S.M."/>
            <person name="Palmer N.A."/>
            <person name="Koch K."/>
            <person name="Bradshaw J."/>
            <person name="Heng-Moss T."/>
            <person name="Sarath G."/>
        </authorList>
    </citation>
    <scope>NUCLEOTIDE SEQUENCE</scope>
</reference>
<dbReference type="Gene3D" id="2.170.270.10">
    <property type="entry name" value="SET domain"/>
    <property type="match status" value="1"/>
</dbReference>
<dbReference type="SUPFAM" id="SSF82199">
    <property type="entry name" value="SET domain"/>
    <property type="match status" value="1"/>
</dbReference>
<evidence type="ECO:0000256" key="6">
    <source>
        <dbReference type="ARBA" id="ARBA00022691"/>
    </source>
</evidence>
<keyword evidence="5" id="KW-0808">Transferase</keyword>
<dbReference type="SUPFAM" id="SSF144232">
    <property type="entry name" value="HIT/MYND zinc finger-like"/>
    <property type="match status" value="1"/>
</dbReference>
<dbReference type="GO" id="GO:0005737">
    <property type="term" value="C:cytoplasm"/>
    <property type="evidence" value="ECO:0007669"/>
    <property type="project" value="UniProtKB-SubCell"/>
</dbReference>
<organism evidence="16">
    <name type="scientific">Schizaphis graminum</name>
    <name type="common">Green bug aphid</name>
    <dbReference type="NCBI Taxonomy" id="13262"/>
    <lineage>
        <taxon>Eukaryota</taxon>
        <taxon>Metazoa</taxon>
        <taxon>Ecdysozoa</taxon>
        <taxon>Arthropoda</taxon>
        <taxon>Hexapoda</taxon>
        <taxon>Insecta</taxon>
        <taxon>Pterygota</taxon>
        <taxon>Neoptera</taxon>
        <taxon>Paraneoptera</taxon>
        <taxon>Hemiptera</taxon>
        <taxon>Sternorrhyncha</taxon>
        <taxon>Aphidomorpha</taxon>
        <taxon>Aphidoidea</taxon>
        <taxon>Aphididae</taxon>
        <taxon>Aphidini</taxon>
        <taxon>Schizaphis</taxon>
    </lineage>
</organism>
<feature type="domain" description="SET" evidence="15">
    <location>
        <begin position="2"/>
        <end position="256"/>
    </location>
</feature>
<evidence type="ECO:0000256" key="14">
    <source>
        <dbReference type="ARBA" id="ARBA00093680"/>
    </source>
</evidence>
<keyword evidence="4" id="KW-0489">Methyltransferase</keyword>
<evidence type="ECO:0000256" key="3">
    <source>
        <dbReference type="ARBA" id="ARBA00022490"/>
    </source>
</evidence>
<keyword evidence="9" id="KW-0862">Zinc</keyword>